<evidence type="ECO:0000313" key="14">
    <source>
        <dbReference type="EMBL" id="QCI27294.1"/>
    </source>
</evidence>
<dbReference type="InterPro" id="IPR036611">
    <property type="entry name" value="Trigger_fac_ribosome-bd_sf"/>
</dbReference>
<dbReference type="NCBIfam" id="TIGR00115">
    <property type="entry name" value="tig"/>
    <property type="match status" value="1"/>
</dbReference>
<evidence type="ECO:0000256" key="9">
    <source>
        <dbReference type="ARBA" id="ARBA00023235"/>
    </source>
</evidence>
<dbReference type="Gene3D" id="3.10.50.40">
    <property type="match status" value="1"/>
</dbReference>
<feature type="domain" description="Trigger factor C-terminal" evidence="13">
    <location>
        <begin position="266"/>
        <end position="414"/>
    </location>
</feature>
<evidence type="ECO:0000256" key="3">
    <source>
        <dbReference type="ARBA" id="ARBA00005464"/>
    </source>
</evidence>
<dbReference type="InterPro" id="IPR005215">
    <property type="entry name" value="Trig_fac"/>
</dbReference>
<reference evidence="14 15" key="1">
    <citation type="submission" date="2018-10" db="EMBL/GenBank/DDBJ databases">
        <title>Comparative functional genomics of the obligate endosymbiont Buchnera aphidicola.</title>
        <authorList>
            <person name="Chong R.A."/>
        </authorList>
    </citation>
    <scope>NUCLEOTIDE SEQUENCE [LARGE SCALE GENOMIC DNA]</scope>
    <source>
        <strain evidence="14 15">Tma</strain>
    </source>
</reference>
<dbReference type="AlphaFoldDB" id="A0A4D6YMY4"/>
<dbReference type="GO" id="GO:0015031">
    <property type="term" value="P:protein transport"/>
    <property type="evidence" value="ECO:0007669"/>
    <property type="project" value="InterPro"/>
</dbReference>
<evidence type="ECO:0000256" key="5">
    <source>
        <dbReference type="ARBA" id="ARBA00016902"/>
    </source>
</evidence>
<keyword evidence="10" id="KW-0131">Cell cycle</keyword>
<dbReference type="InterPro" id="IPR027304">
    <property type="entry name" value="Trigger_fact/SurA_dom_sf"/>
</dbReference>
<dbReference type="GO" id="GO:0051301">
    <property type="term" value="P:cell division"/>
    <property type="evidence" value="ECO:0007669"/>
    <property type="project" value="UniProtKB-KW"/>
</dbReference>
<dbReference type="OrthoDB" id="9767721at2"/>
<dbReference type="InterPro" id="IPR037041">
    <property type="entry name" value="Trigger_fac_C_sf"/>
</dbReference>
<dbReference type="GO" id="GO:0006457">
    <property type="term" value="P:protein folding"/>
    <property type="evidence" value="ECO:0007669"/>
    <property type="project" value="InterPro"/>
</dbReference>
<evidence type="ECO:0000256" key="2">
    <source>
        <dbReference type="ARBA" id="ARBA00004496"/>
    </source>
</evidence>
<dbReference type="Gene3D" id="1.10.3120.10">
    <property type="entry name" value="Trigger factor, C-terminal domain"/>
    <property type="match status" value="1"/>
</dbReference>
<evidence type="ECO:0000256" key="11">
    <source>
        <dbReference type="ARBA" id="ARBA00029986"/>
    </source>
</evidence>
<dbReference type="InterPro" id="IPR008881">
    <property type="entry name" value="Trigger_fac_ribosome-bd_bac"/>
</dbReference>
<evidence type="ECO:0000256" key="8">
    <source>
        <dbReference type="ARBA" id="ARBA00023186"/>
    </source>
</evidence>
<evidence type="ECO:0000256" key="1">
    <source>
        <dbReference type="ARBA" id="ARBA00000971"/>
    </source>
</evidence>
<protein>
    <recommendedName>
        <fullName evidence="5">Trigger factor</fullName>
        <ecNumber evidence="4">5.2.1.8</ecNumber>
    </recommendedName>
    <alternativeName>
        <fullName evidence="11">PPIase</fullName>
    </alternativeName>
</protein>
<dbReference type="Pfam" id="PF05697">
    <property type="entry name" value="Trigger_N"/>
    <property type="match status" value="1"/>
</dbReference>
<sequence>MKFILKNKNNFEKEINITIPLKNIQELKKKEIIKIRKTTNINGFRKNKIPIHIIENKYHEKIKKNIIKNIIYDNLKKIIKIEKLNIINEPKIIIHQYNNNSDFIYSIFIQSIPDIDLNILKKINIKKIKIIINDLDIEYYIHHVINHEISWKKNINQIQKNDKVIINYNIKKKNIFHQLKNNKITLLMNQNKILPQIQQQLLNKKSGDTFLVEINVPIKHPDIKYQGKKIILKIHINKVLSPKKIYSKKKIIKHLQNIFNINHFSDLKIIIKNQLKKEIDNLEYKYLKNQIIKKIIKSKIIKIPKEFLYKKLKKIEKKINKEYIQNKGNIIELKYYNNLKKNILKEIQIDLFMQLIIKKNKINVTKEEIKNYIKNTSQINENFIKEIQIQKNKNHIYNNLYNIILEKKIINYLLNLFFIQNKTYNLKKVIKNFNQ</sequence>
<dbReference type="SUPFAM" id="SSF102735">
    <property type="entry name" value="Trigger factor ribosome-binding domain"/>
    <property type="match status" value="1"/>
</dbReference>
<evidence type="ECO:0000256" key="7">
    <source>
        <dbReference type="ARBA" id="ARBA00023110"/>
    </source>
</evidence>
<proteinExistence type="inferred from homology"/>
<dbReference type="InterPro" id="IPR008880">
    <property type="entry name" value="Trigger_fac_C"/>
</dbReference>
<organism evidence="14 15">
    <name type="scientific">Buchnera aphidicola</name>
    <name type="common">Therioaphis trifolii</name>
    <dbReference type="NCBI Taxonomy" id="1241884"/>
    <lineage>
        <taxon>Bacteria</taxon>
        <taxon>Pseudomonadati</taxon>
        <taxon>Pseudomonadota</taxon>
        <taxon>Gammaproteobacteria</taxon>
        <taxon>Enterobacterales</taxon>
        <taxon>Erwiniaceae</taxon>
        <taxon>Buchnera</taxon>
    </lineage>
</organism>
<keyword evidence="7" id="KW-0697">Rotamase</keyword>
<keyword evidence="8" id="KW-0143">Chaperone</keyword>
<dbReference type="EC" id="5.2.1.8" evidence="4"/>
<keyword evidence="15" id="KW-1185">Reference proteome</keyword>
<dbReference type="EMBL" id="CP032996">
    <property type="protein sequence ID" value="QCI27294.1"/>
    <property type="molecule type" value="Genomic_DNA"/>
</dbReference>
<evidence type="ECO:0000259" key="13">
    <source>
        <dbReference type="Pfam" id="PF05698"/>
    </source>
</evidence>
<evidence type="ECO:0000313" key="15">
    <source>
        <dbReference type="Proteomes" id="UP000298603"/>
    </source>
</evidence>
<keyword evidence="9 14" id="KW-0413">Isomerase</keyword>
<dbReference type="SUPFAM" id="SSF109998">
    <property type="entry name" value="Triger factor/SurA peptide-binding domain-like"/>
    <property type="match status" value="1"/>
</dbReference>
<comment type="catalytic activity">
    <reaction evidence="1">
        <text>[protein]-peptidylproline (omega=180) = [protein]-peptidylproline (omega=0)</text>
        <dbReference type="Rhea" id="RHEA:16237"/>
        <dbReference type="Rhea" id="RHEA-COMP:10747"/>
        <dbReference type="Rhea" id="RHEA-COMP:10748"/>
        <dbReference type="ChEBI" id="CHEBI:83833"/>
        <dbReference type="ChEBI" id="CHEBI:83834"/>
        <dbReference type="EC" id="5.2.1.8"/>
    </reaction>
</comment>
<comment type="subcellular location">
    <subcellularLocation>
        <location evidence="2">Cytoplasm</location>
    </subcellularLocation>
</comment>
<keyword evidence="6" id="KW-0132">Cell division</keyword>
<dbReference type="GO" id="GO:0005737">
    <property type="term" value="C:cytoplasm"/>
    <property type="evidence" value="ECO:0007669"/>
    <property type="project" value="UniProtKB-SubCell"/>
</dbReference>
<accession>A0A4D6YMY4</accession>
<dbReference type="InterPro" id="IPR046357">
    <property type="entry name" value="PPIase_dom_sf"/>
</dbReference>
<evidence type="ECO:0000256" key="6">
    <source>
        <dbReference type="ARBA" id="ARBA00022618"/>
    </source>
</evidence>
<name>A0A4D6YMY4_9GAMM</name>
<gene>
    <name evidence="14" type="primary">tig</name>
    <name evidence="14" type="ORF">D9V81_01580</name>
</gene>
<evidence type="ECO:0000259" key="12">
    <source>
        <dbReference type="Pfam" id="PF05697"/>
    </source>
</evidence>
<evidence type="ECO:0000256" key="4">
    <source>
        <dbReference type="ARBA" id="ARBA00013194"/>
    </source>
</evidence>
<dbReference type="SUPFAM" id="SSF54534">
    <property type="entry name" value="FKBP-like"/>
    <property type="match status" value="1"/>
</dbReference>
<dbReference type="Gene3D" id="3.30.70.1050">
    <property type="entry name" value="Trigger factor ribosome-binding domain"/>
    <property type="match status" value="1"/>
</dbReference>
<evidence type="ECO:0000256" key="10">
    <source>
        <dbReference type="ARBA" id="ARBA00023306"/>
    </source>
</evidence>
<dbReference type="RefSeq" id="WP_158349560.1">
    <property type="nucleotide sequence ID" value="NZ_CP032996.1"/>
</dbReference>
<feature type="domain" description="Trigger factor ribosome-binding bacterial" evidence="12">
    <location>
        <begin position="1"/>
        <end position="142"/>
    </location>
</feature>
<dbReference type="Proteomes" id="UP000298603">
    <property type="component" value="Chromosome"/>
</dbReference>
<comment type="similarity">
    <text evidence="3">Belongs to the FKBP-type PPIase family. Tig subfamily.</text>
</comment>
<dbReference type="Pfam" id="PF05698">
    <property type="entry name" value="Trigger_C"/>
    <property type="match status" value="1"/>
</dbReference>
<dbReference type="PIRSF" id="PIRSF003095">
    <property type="entry name" value="Trigger_factor"/>
    <property type="match status" value="1"/>
</dbReference>
<dbReference type="GO" id="GO:0003755">
    <property type="term" value="F:peptidyl-prolyl cis-trans isomerase activity"/>
    <property type="evidence" value="ECO:0007669"/>
    <property type="project" value="UniProtKB-KW"/>
</dbReference>